<feature type="transmembrane region" description="Helical" evidence="1">
    <location>
        <begin position="105"/>
        <end position="126"/>
    </location>
</feature>
<comment type="caution">
    <text evidence="3">The sequence shown here is derived from an EMBL/GenBank/DDBJ whole genome shotgun (WGS) entry which is preliminary data.</text>
</comment>
<keyword evidence="1" id="KW-0812">Transmembrane</keyword>
<dbReference type="PANTHER" id="PTHR42957:SF1">
    <property type="entry name" value="HELICASE MJ1565-RELATED"/>
    <property type="match status" value="1"/>
</dbReference>
<keyword evidence="1" id="KW-0472">Membrane</keyword>
<proteinExistence type="predicted"/>
<feature type="transmembrane region" description="Helical" evidence="1">
    <location>
        <begin position="172"/>
        <end position="199"/>
    </location>
</feature>
<gene>
    <name evidence="3" type="ORF">UT17_C0011G0003</name>
</gene>
<evidence type="ECO:0000259" key="2">
    <source>
        <dbReference type="Pfam" id="PF01935"/>
    </source>
</evidence>
<evidence type="ECO:0000313" key="4">
    <source>
        <dbReference type="Proteomes" id="UP000034774"/>
    </source>
</evidence>
<dbReference type="Pfam" id="PF01935">
    <property type="entry name" value="DUF87"/>
    <property type="match status" value="1"/>
</dbReference>
<feature type="transmembrane region" description="Helical" evidence="1">
    <location>
        <begin position="78"/>
        <end position="99"/>
    </location>
</feature>
<feature type="domain" description="Helicase HerA central" evidence="2">
    <location>
        <begin position="422"/>
        <end position="551"/>
    </location>
</feature>
<feature type="transmembrane region" description="Helical" evidence="1">
    <location>
        <begin position="51"/>
        <end position="71"/>
    </location>
</feature>
<sequence length="730" mass="81112">MVNNHNQVSKKTINELWQRPRVLVFSVNVLLAWIVFFLATSGVSPFSTGAGIWLLAAIAYWLLVLITTPFFTPPKDSLATAISVVLLLVPIDFSGVLVFKSLLQSIQIVTIGISLAVALLALIAIFKQSGDKNSLLGKICYQLSDKLGKGEILFTPVVTISALGFYQENINWALLISGFWVLMVVLKPVELIVKIFIYFQELKNGEQKISETVGSVSRIDDPDIVRVVLTNGAKTWKNKKVHLIHLPNDEHALVLPLFIQMQGEEIIGTGLFSLTSEKPSFKTEAGGIYQYDRDGLATELINRLSGVSGDFEIVGLTVERSTIGNIRCQVVPGLELEKGMVMFANIRGKKVYYQILDAATGEESFKENPFGMHVVSAAQLGVYDPKNGFQKFPWLPDMNQPLFLVPENETPEQILEQNEFIIGKMPHTNFGVPIVLDDLIEYHSAVLGITGTGKTELVFDIVKNALDRGTKVFCVDFTGEYRPRLSTHNPEVVGLSTDQVKELESSLFAVETGNFGAKAERAALQKFLEKIKPEINAQVENFITDDKKRLGIFELAEITNTKATLRTTEMYLSAIMDWARENRKAKQILIVLEEAHTIIPEVYSSGFDADTQWIVGRIGQIALQGRKYGVGLLLVSQRTALVSKTILSQCNTYLTHSLVDKTSLEYLSGVYNSDHVQIIPNLGPREFLAHGKAVKSERPLVVRVDFDLEKLKASKALDRNINNGKQEITI</sequence>
<reference evidence="3 4" key="1">
    <citation type="journal article" date="2015" name="Nature">
        <title>rRNA introns, odd ribosomes, and small enigmatic genomes across a large radiation of phyla.</title>
        <authorList>
            <person name="Brown C.T."/>
            <person name="Hug L.A."/>
            <person name="Thomas B.C."/>
            <person name="Sharon I."/>
            <person name="Castelle C.J."/>
            <person name="Singh A."/>
            <person name="Wilkins M.J."/>
            <person name="Williams K.H."/>
            <person name="Banfield J.F."/>
        </authorList>
    </citation>
    <scope>NUCLEOTIDE SEQUENCE [LARGE SCALE GENOMIC DNA]</scope>
</reference>
<dbReference type="InterPro" id="IPR002789">
    <property type="entry name" value="HerA_central"/>
</dbReference>
<dbReference type="STRING" id="1618572.UT17_C0011G0003"/>
<name>A0A0G0LHI1_9BACT</name>
<dbReference type="PATRIC" id="fig|1618572.3.peg.1174"/>
<accession>A0A0G0LHI1</accession>
<feature type="transmembrane region" description="Helical" evidence="1">
    <location>
        <begin position="21"/>
        <end position="39"/>
    </location>
</feature>
<organism evidence="3 4">
    <name type="scientific">Candidatus Woesebacteria bacterium GW2011_GWB1_39_10</name>
    <dbReference type="NCBI Taxonomy" id="1618572"/>
    <lineage>
        <taxon>Bacteria</taxon>
        <taxon>Candidatus Woeseibacteriota</taxon>
    </lineage>
</organism>
<evidence type="ECO:0000313" key="3">
    <source>
        <dbReference type="EMBL" id="KKQ91328.1"/>
    </source>
</evidence>
<dbReference type="InterPro" id="IPR027417">
    <property type="entry name" value="P-loop_NTPase"/>
</dbReference>
<dbReference type="InterPro" id="IPR008571">
    <property type="entry name" value="HerA-like"/>
</dbReference>
<dbReference type="SUPFAM" id="SSF52540">
    <property type="entry name" value="P-loop containing nucleoside triphosphate hydrolases"/>
    <property type="match status" value="1"/>
</dbReference>
<dbReference type="EMBL" id="LBVU01000011">
    <property type="protein sequence ID" value="KKQ91328.1"/>
    <property type="molecule type" value="Genomic_DNA"/>
</dbReference>
<protein>
    <recommendedName>
        <fullName evidence="2">Helicase HerA central domain-containing protein</fullName>
    </recommendedName>
</protein>
<dbReference type="Proteomes" id="UP000034774">
    <property type="component" value="Unassembled WGS sequence"/>
</dbReference>
<dbReference type="PANTHER" id="PTHR42957">
    <property type="entry name" value="HELICASE MJ1565-RELATED"/>
    <property type="match status" value="1"/>
</dbReference>
<dbReference type="Gene3D" id="3.40.50.300">
    <property type="entry name" value="P-loop containing nucleotide triphosphate hydrolases"/>
    <property type="match status" value="1"/>
</dbReference>
<dbReference type="AlphaFoldDB" id="A0A0G0LHI1"/>
<evidence type="ECO:0000256" key="1">
    <source>
        <dbReference type="SAM" id="Phobius"/>
    </source>
</evidence>
<keyword evidence="1" id="KW-1133">Transmembrane helix</keyword>